<evidence type="ECO:0000256" key="3">
    <source>
        <dbReference type="SAM" id="SignalP"/>
    </source>
</evidence>
<dbReference type="InterPro" id="IPR001212">
    <property type="entry name" value="Somatomedin_B_dom"/>
</dbReference>
<keyword evidence="6" id="KW-1185">Reference proteome</keyword>
<proteinExistence type="predicted"/>
<comment type="caution">
    <text evidence="5">The sequence shown here is derived from an EMBL/GenBank/DDBJ whole genome shotgun (WGS) entry which is preliminary data.</text>
</comment>
<feature type="chain" id="PRO_5043051277" description="SMB domain-containing protein" evidence="3">
    <location>
        <begin position="23"/>
        <end position="619"/>
    </location>
</feature>
<evidence type="ECO:0000313" key="5">
    <source>
        <dbReference type="EMBL" id="KAK6175304.1"/>
    </source>
</evidence>
<keyword evidence="1" id="KW-1015">Disulfide bond</keyword>
<dbReference type="AlphaFoldDB" id="A0AAN8PG34"/>
<sequence>MGKISLIFFMVLTFYLVSQIFSELEQPKNFKQPRFFSRKMERKPSIENESSGEINFVEDANIDTGVTRTDATLGEVDDNVIGNINHVDRSSVVNITEDFRTAVEDNSDLDNMNPLPPHKDDSCNMTSLDKDKEIITKSLGRSDETTADTNDHASEARSLNNCSDVKIISCDKRCGEYISLPCSCDHFCLINKNCCPDYQDVCRQDTEMLQDQFSDLLNLEFTCIETETSKESDMGLQVIGGCRINASEESKQLCSSTKVKPVTLANTTLHFININCLICNDFKSDDVIHWNFQVIPKINKYESATNGQGLETFIRTEHVSATHTPPEGVDLVHCFTTVIDNCETGVKDELKDKCSSAHSMYLYNGDRYIKNLFCAECHLIGYPDNCITNVTPRIIYRFNYFLAIIIEIKPNNKLRVTSHGTRNIMPWLESQCTYLNDSITDVIDCNIVRCRTEIQMKDGMCDKKNKIQCFLIISKVWSMEHTSVVDNNQLIMAFSQAAEETALLLDVTNQPFNTSLKESGTVSEPNVVISMSPFNSQANYFKKSDIFMKTFSSCLKKALSASSFYGNVSVCFRVKQVCNINECSEYNLITIPKPRTAGTNQPLINPILIVTPLIMFLIF</sequence>
<feature type="compositionally biased region" description="Basic and acidic residues" evidence="2">
    <location>
        <begin position="117"/>
        <end position="126"/>
    </location>
</feature>
<feature type="domain" description="SMB" evidence="4">
    <location>
        <begin position="166"/>
        <end position="206"/>
    </location>
</feature>
<evidence type="ECO:0000259" key="4">
    <source>
        <dbReference type="PROSITE" id="PS50958"/>
    </source>
</evidence>
<organism evidence="5 6">
    <name type="scientific">Patella caerulea</name>
    <name type="common">Rayed Mediterranean limpet</name>
    <dbReference type="NCBI Taxonomy" id="87958"/>
    <lineage>
        <taxon>Eukaryota</taxon>
        <taxon>Metazoa</taxon>
        <taxon>Spiralia</taxon>
        <taxon>Lophotrochozoa</taxon>
        <taxon>Mollusca</taxon>
        <taxon>Gastropoda</taxon>
        <taxon>Patellogastropoda</taxon>
        <taxon>Patelloidea</taxon>
        <taxon>Patellidae</taxon>
        <taxon>Patella</taxon>
    </lineage>
</organism>
<dbReference type="Proteomes" id="UP001347796">
    <property type="component" value="Unassembled WGS sequence"/>
</dbReference>
<protein>
    <recommendedName>
        <fullName evidence="4">SMB domain-containing protein</fullName>
    </recommendedName>
</protein>
<dbReference type="EMBL" id="JAZGQO010000010">
    <property type="protein sequence ID" value="KAK6175304.1"/>
    <property type="molecule type" value="Genomic_DNA"/>
</dbReference>
<evidence type="ECO:0000256" key="1">
    <source>
        <dbReference type="ARBA" id="ARBA00023157"/>
    </source>
</evidence>
<dbReference type="Gene3D" id="4.10.410.20">
    <property type="match status" value="1"/>
</dbReference>
<dbReference type="Pfam" id="PF01033">
    <property type="entry name" value="Somatomedin_B"/>
    <property type="match status" value="1"/>
</dbReference>
<dbReference type="SMART" id="SM00201">
    <property type="entry name" value="SO"/>
    <property type="match status" value="1"/>
</dbReference>
<name>A0AAN8PG34_PATCE</name>
<feature type="signal peptide" evidence="3">
    <location>
        <begin position="1"/>
        <end position="22"/>
    </location>
</feature>
<evidence type="ECO:0000313" key="6">
    <source>
        <dbReference type="Proteomes" id="UP001347796"/>
    </source>
</evidence>
<gene>
    <name evidence="5" type="ORF">SNE40_013793</name>
</gene>
<dbReference type="PROSITE" id="PS00524">
    <property type="entry name" value="SMB_1"/>
    <property type="match status" value="1"/>
</dbReference>
<dbReference type="InterPro" id="IPR036024">
    <property type="entry name" value="Somatomedin_B-like_dom_sf"/>
</dbReference>
<dbReference type="SUPFAM" id="SSF90188">
    <property type="entry name" value="Somatomedin B domain"/>
    <property type="match status" value="1"/>
</dbReference>
<keyword evidence="3" id="KW-0732">Signal</keyword>
<dbReference type="PROSITE" id="PS50958">
    <property type="entry name" value="SMB_2"/>
    <property type="match status" value="1"/>
</dbReference>
<feature type="region of interest" description="Disordered" evidence="2">
    <location>
        <begin position="106"/>
        <end position="126"/>
    </location>
</feature>
<accession>A0AAN8PG34</accession>
<evidence type="ECO:0000256" key="2">
    <source>
        <dbReference type="SAM" id="MobiDB-lite"/>
    </source>
</evidence>
<reference evidence="5 6" key="1">
    <citation type="submission" date="2024-01" db="EMBL/GenBank/DDBJ databases">
        <title>The genome of the rayed Mediterranean limpet Patella caerulea (Linnaeus, 1758).</title>
        <authorList>
            <person name="Anh-Thu Weber A."/>
            <person name="Halstead-Nussloch G."/>
        </authorList>
    </citation>
    <scope>NUCLEOTIDE SEQUENCE [LARGE SCALE GENOMIC DNA]</scope>
    <source>
        <strain evidence="5">AATW-2023a</strain>
        <tissue evidence="5">Whole specimen</tissue>
    </source>
</reference>